<dbReference type="InterPro" id="IPR011669">
    <property type="entry name" value="DgcN-like"/>
</dbReference>
<accession>B4VRY2</accession>
<dbReference type="InterPro" id="IPR035402">
    <property type="entry name" value="DgcN-like_N"/>
</dbReference>
<dbReference type="Proteomes" id="UP000003835">
    <property type="component" value="Unassembled WGS sequence"/>
</dbReference>
<dbReference type="PIRSF" id="PIRSF026760">
    <property type="entry name" value="UCP026760"/>
    <property type="match status" value="1"/>
</dbReference>
<protein>
    <recommendedName>
        <fullName evidence="5">DUF1611 domain-containing protein</fullName>
    </recommendedName>
</protein>
<proteinExistence type="predicted"/>
<evidence type="ECO:0000313" key="3">
    <source>
        <dbReference type="EMBL" id="EDX75079.1"/>
    </source>
</evidence>
<gene>
    <name evidence="3" type="ORF">MC7420_2083</name>
</gene>
<dbReference type="AlphaFoldDB" id="B4VRY2"/>
<evidence type="ECO:0008006" key="5">
    <source>
        <dbReference type="Google" id="ProtNLM"/>
    </source>
</evidence>
<dbReference type="InterPro" id="IPR027417">
    <property type="entry name" value="P-loop_NTPase"/>
</dbReference>
<dbReference type="Pfam" id="PF17396">
    <property type="entry name" value="DUF1611_N"/>
    <property type="match status" value="1"/>
</dbReference>
<evidence type="ECO:0000259" key="2">
    <source>
        <dbReference type="Pfam" id="PF17396"/>
    </source>
</evidence>
<dbReference type="Gene3D" id="3.40.50.300">
    <property type="entry name" value="P-loop containing nucleotide triphosphate hydrolases"/>
    <property type="match status" value="1"/>
</dbReference>
<dbReference type="InterPro" id="IPR035086">
    <property type="entry name" value="DgcN-like_C"/>
</dbReference>
<dbReference type="RefSeq" id="WP_006101354.1">
    <property type="nucleotide sequence ID" value="NZ_DS989850.1"/>
</dbReference>
<dbReference type="eggNOG" id="COG3367">
    <property type="taxonomic scope" value="Bacteria"/>
</dbReference>
<dbReference type="HOGENOM" id="CLU_059741_0_0_3"/>
<evidence type="ECO:0000313" key="4">
    <source>
        <dbReference type="Proteomes" id="UP000003835"/>
    </source>
</evidence>
<dbReference type="PANTHER" id="PTHR40690">
    <property type="entry name" value="GLL3100 PROTEIN"/>
    <property type="match status" value="1"/>
</dbReference>
<dbReference type="PANTHER" id="PTHR40690:SF1">
    <property type="entry name" value="DUF1611 DOMAIN-CONTAINING PROTEIN"/>
    <property type="match status" value="1"/>
</dbReference>
<dbReference type="STRING" id="118168.MC7420_2083"/>
<dbReference type="Pfam" id="PF07755">
    <property type="entry name" value="DUF1611"/>
    <property type="match status" value="1"/>
</dbReference>
<dbReference type="OrthoDB" id="9778498at2"/>
<sequence>MYLTSDQRVAILLHEGIRGDHGKTGLTLLRYGEATVVAVIDKDCAGESLSDLTGINCNAPIVDSVSSAIAYNPTVLAIGIAPSGGRLPEVWWQEVKQGIAAGLSVYNGLHTPMASDPELQKLLQPHQQIWDIRQEPQDLGIGKAKARSLSCQRILTVGTDMSVGKMSTSIEFHRAACRKGIKSKFLATGQAGLMIAGDGIPLDAIRVDFAAGAVEHTVMKFGKDYELLIIEGQGSLIHPGSTATLPLIRGTQPTGLIVVHRAGQTHIRHCQDVIIPPLPEVIHLYETVARAGGAFASVPVVAIALNTGHLTEREARDAIAQVEDETALPCTDVVRFGADLLVDAVMKML</sequence>
<feature type="domain" description="D-glutamate N-acetyltransferase-like C-terminal" evidence="1">
    <location>
        <begin position="141"/>
        <end position="342"/>
    </location>
</feature>
<dbReference type="Gene3D" id="3.40.50.720">
    <property type="entry name" value="NAD(P)-binding Rossmann-like Domain"/>
    <property type="match status" value="1"/>
</dbReference>
<reference evidence="3 4" key="1">
    <citation type="submission" date="2008-07" db="EMBL/GenBank/DDBJ databases">
        <authorList>
            <person name="Tandeau de Marsac N."/>
            <person name="Ferriera S."/>
            <person name="Johnson J."/>
            <person name="Kravitz S."/>
            <person name="Beeson K."/>
            <person name="Sutton G."/>
            <person name="Rogers Y.-H."/>
            <person name="Friedman R."/>
            <person name="Frazier M."/>
            <person name="Venter J.C."/>
        </authorList>
    </citation>
    <scope>NUCLEOTIDE SEQUENCE [LARGE SCALE GENOMIC DNA]</scope>
    <source>
        <strain evidence="3 4">PCC 7420</strain>
    </source>
</reference>
<dbReference type="EMBL" id="DS989850">
    <property type="protein sequence ID" value="EDX75079.1"/>
    <property type="molecule type" value="Genomic_DNA"/>
</dbReference>
<keyword evidence="4" id="KW-1185">Reference proteome</keyword>
<dbReference type="SUPFAM" id="SSF52540">
    <property type="entry name" value="P-loop containing nucleoside triphosphate hydrolases"/>
    <property type="match status" value="1"/>
</dbReference>
<feature type="domain" description="D-glutamate N-acetyltransferase-like N-terminal" evidence="2">
    <location>
        <begin position="43"/>
        <end position="134"/>
    </location>
</feature>
<organism evidence="3 4">
    <name type="scientific">Coleofasciculus chthonoplastes PCC 7420</name>
    <dbReference type="NCBI Taxonomy" id="118168"/>
    <lineage>
        <taxon>Bacteria</taxon>
        <taxon>Bacillati</taxon>
        <taxon>Cyanobacteriota</taxon>
        <taxon>Cyanophyceae</taxon>
        <taxon>Coleofasciculales</taxon>
        <taxon>Coleofasciculaceae</taxon>
        <taxon>Coleofasciculus</taxon>
    </lineage>
</organism>
<name>B4VRY2_9CYAN</name>
<evidence type="ECO:0000259" key="1">
    <source>
        <dbReference type="Pfam" id="PF07755"/>
    </source>
</evidence>